<evidence type="ECO:0008006" key="3">
    <source>
        <dbReference type="Google" id="ProtNLM"/>
    </source>
</evidence>
<dbReference type="Proteomes" id="UP001221898">
    <property type="component" value="Unassembled WGS sequence"/>
</dbReference>
<organism evidence="1 2">
    <name type="scientific">Aldrovandia affinis</name>
    <dbReference type="NCBI Taxonomy" id="143900"/>
    <lineage>
        <taxon>Eukaryota</taxon>
        <taxon>Metazoa</taxon>
        <taxon>Chordata</taxon>
        <taxon>Craniata</taxon>
        <taxon>Vertebrata</taxon>
        <taxon>Euteleostomi</taxon>
        <taxon>Actinopterygii</taxon>
        <taxon>Neopterygii</taxon>
        <taxon>Teleostei</taxon>
        <taxon>Notacanthiformes</taxon>
        <taxon>Halosauridae</taxon>
        <taxon>Aldrovandia</taxon>
    </lineage>
</organism>
<dbReference type="EMBL" id="JAINUG010000303">
    <property type="protein sequence ID" value="KAJ8379024.1"/>
    <property type="molecule type" value="Genomic_DNA"/>
</dbReference>
<protein>
    <recommendedName>
        <fullName evidence="3">HAT C-terminal dimerisation domain-containing protein</fullName>
    </recommendedName>
</protein>
<dbReference type="PANTHER" id="PTHR45913:SF9">
    <property type="entry name" value="GENERAL TRANSCRIPTION FACTOR II-I REPEAT DOMAIN-CONTAINING PROTEIN 2-LIKE-RELATED"/>
    <property type="match status" value="1"/>
</dbReference>
<dbReference type="PANTHER" id="PTHR45913">
    <property type="entry name" value="EPM2A-INTERACTING PROTEIN 1"/>
    <property type="match status" value="1"/>
</dbReference>
<name>A0AAD7W3N9_9TELE</name>
<reference evidence="1" key="1">
    <citation type="journal article" date="2023" name="Science">
        <title>Genome structures resolve the early diversification of teleost fishes.</title>
        <authorList>
            <person name="Parey E."/>
            <person name="Louis A."/>
            <person name="Montfort J."/>
            <person name="Bouchez O."/>
            <person name="Roques C."/>
            <person name="Iampietro C."/>
            <person name="Lluch J."/>
            <person name="Castinel A."/>
            <person name="Donnadieu C."/>
            <person name="Desvignes T."/>
            <person name="Floi Bucao C."/>
            <person name="Jouanno E."/>
            <person name="Wen M."/>
            <person name="Mejri S."/>
            <person name="Dirks R."/>
            <person name="Jansen H."/>
            <person name="Henkel C."/>
            <person name="Chen W.J."/>
            <person name="Zahm M."/>
            <person name="Cabau C."/>
            <person name="Klopp C."/>
            <person name="Thompson A.W."/>
            <person name="Robinson-Rechavi M."/>
            <person name="Braasch I."/>
            <person name="Lecointre G."/>
            <person name="Bobe J."/>
            <person name="Postlethwait J.H."/>
            <person name="Berthelot C."/>
            <person name="Roest Crollius H."/>
            <person name="Guiguen Y."/>
        </authorList>
    </citation>
    <scope>NUCLEOTIDE SEQUENCE</scope>
    <source>
        <strain evidence="1">NC1722</strain>
    </source>
</reference>
<evidence type="ECO:0000313" key="2">
    <source>
        <dbReference type="Proteomes" id="UP001221898"/>
    </source>
</evidence>
<dbReference type="AlphaFoldDB" id="A0AAD7W3N9"/>
<gene>
    <name evidence="1" type="ORF">AAFF_G00231930</name>
</gene>
<keyword evidence="2" id="KW-1185">Reference proteome</keyword>
<evidence type="ECO:0000313" key="1">
    <source>
        <dbReference type="EMBL" id="KAJ8379024.1"/>
    </source>
</evidence>
<sequence length="152" mass="17975">MRRYAADISTLAEEFQQRFRDFAAIEKEITLFSSFSVDPDDAPDHLQLELIELQCDAECRSRHQQLPLVNFYHQLDKGRFQEIRTFAKQMLSLFGSTYLCEKTFSVMNINKNRVRTRLSDSHLRDILRIKTTVFEPDLAYLLQSRSQYHPSH</sequence>
<proteinExistence type="predicted"/>
<comment type="caution">
    <text evidence="1">The sequence shown here is derived from an EMBL/GenBank/DDBJ whole genome shotgun (WGS) entry which is preliminary data.</text>
</comment>
<accession>A0AAD7W3N9</accession>